<evidence type="ECO:0000256" key="1">
    <source>
        <dbReference type="SAM" id="MobiDB-lite"/>
    </source>
</evidence>
<comment type="caution">
    <text evidence="2">The sequence shown here is derived from an EMBL/GenBank/DDBJ whole genome shotgun (WGS) entry which is preliminary data.</text>
</comment>
<name>A0A5N5TNG2_9CRUS</name>
<evidence type="ECO:0000313" key="2">
    <source>
        <dbReference type="EMBL" id="KAB7507700.1"/>
    </source>
</evidence>
<protein>
    <submittedName>
        <fullName evidence="2">Protein chibby-like protein 1</fullName>
    </submittedName>
</protein>
<evidence type="ECO:0000313" key="3">
    <source>
        <dbReference type="Proteomes" id="UP000326759"/>
    </source>
</evidence>
<proteinExistence type="predicted"/>
<dbReference type="EMBL" id="SEYY01000259">
    <property type="protein sequence ID" value="KAB7507700.1"/>
    <property type="molecule type" value="Genomic_DNA"/>
</dbReference>
<dbReference type="AlphaFoldDB" id="A0A5N5TNG2"/>
<dbReference type="Pfam" id="PF14645">
    <property type="entry name" value="Chibby"/>
    <property type="match status" value="1"/>
</dbReference>
<accession>A0A5N5TNG2</accession>
<feature type="region of interest" description="Disordered" evidence="1">
    <location>
        <begin position="1"/>
        <end position="26"/>
    </location>
</feature>
<organism evidence="2 3">
    <name type="scientific">Armadillidium nasatum</name>
    <dbReference type="NCBI Taxonomy" id="96803"/>
    <lineage>
        <taxon>Eukaryota</taxon>
        <taxon>Metazoa</taxon>
        <taxon>Ecdysozoa</taxon>
        <taxon>Arthropoda</taxon>
        <taxon>Crustacea</taxon>
        <taxon>Multicrustacea</taxon>
        <taxon>Malacostraca</taxon>
        <taxon>Eumalacostraca</taxon>
        <taxon>Peracarida</taxon>
        <taxon>Isopoda</taxon>
        <taxon>Oniscidea</taxon>
        <taxon>Crinocheta</taxon>
        <taxon>Armadillidiidae</taxon>
        <taxon>Armadillidium</taxon>
    </lineage>
</organism>
<dbReference type="OrthoDB" id="2145765at2759"/>
<dbReference type="Proteomes" id="UP000326759">
    <property type="component" value="Unassembled WGS sequence"/>
</dbReference>
<keyword evidence="3" id="KW-1185">Reference proteome</keyword>
<dbReference type="InterPro" id="IPR028118">
    <property type="entry name" value="Chibby_fam"/>
</dbReference>
<gene>
    <name evidence="2" type="primary">CBY1</name>
    <name evidence="2" type="ORF">Anas_04829</name>
</gene>
<sequence length="86" mass="9897">MNFIGRKFSPAKSPPRRSISLNSLKRNDRNQSDISAEFNKIRINFGDQKAKFKDGEWITGKTGYRSCALKAHRSQITSSIYEYKPL</sequence>
<reference evidence="2 3" key="1">
    <citation type="journal article" date="2019" name="PLoS Biol.">
        <title>Sex chromosomes control vertical transmission of feminizing Wolbachia symbionts in an isopod.</title>
        <authorList>
            <person name="Becking T."/>
            <person name="Chebbi M.A."/>
            <person name="Giraud I."/>
            <person name="Moumen B."/>
            <person name="Laverre T."/>
            <person name="Caubet Y."/>
            <person name="Peccoud J."/>
            <person name="Gilbert C."/>
            <person name="Cordaux R."/>
        </authorList>
    </citation>
    <scope>NUCLEOTIDE SEQUENCE [LARGE SCALE GENOMIC DNA]</scope>
    <source>
        <strain evidence="2">ANa2</strain>
        <tissue evidence="2">Whole body excluding digestive tract and cuticle</tissue>
    </source>
</reference>